<dbReference type="Gene3D" id="2.40.10.10">
    <property type="entry name" value="Trypsin-like serine proteases"/>
    <property type="match status" value="2"/>
</dbReference>
<dbReference type="PANTHER" id="PTHR43343:SF3">
    <property type="entry name" value="PROTEASE DO-LIKE 8, CHLOROPLASTIC"/>
    <property type="match status" value="1"/>
</dbReference>
<dbReference type="EMBL" id="MLJW01000015">
    <property type="protein sequence ID" value="OIR13111.1"/>
    <property type="molecule type" value="Genomic_DNA"/>
</dbReference>
<dbReference type="InterPro" id="IPR001940">
    <property type="entry name" value="Peptidase_S1C"/>
</dbReference>
<dbReference type="GO" id="GO:0006508">
    <property type="term" value="P:proteolysis"/>
    <property type="evidence" value="ECO:0007669"/>
    <property type="project" value="UniProtKB-KW"/>
</dbReference>
<protein>
    <submittedName>
        <fullName evidence="5">Putative serine protease HhoA</fullName>
    </submittedName>
</protein>
<keyword evidence="4" id="KW-0812">Transmembrane</keyword>
<dbReference type="PANTHER" id="PTHR43343">
    <property type="entry name" value="PEPTIDASE S12"/>
    <property type="match status" value="1"/>
</dbReference>
<evidence type="ECO:0000256" key="3">
    <source>
        <dbReference type="ARBA" id="ARBA00022801"/>
    </source>
</evidence>
<evidence type="ECO:0000256" key="2">
    <source>
        <dbReference type="ARBA" id="ARBA00022670"/>
    </source>
</evidence>
<evidence type="ECO:0000256" key="1">
    <source>
        <dbReference type="ARBA" id="ARBA00010541"/>
    </source>
</evidence>
<gene>
    <name evidence="5" type="primary">hhoA_1</name>
    <name evidence="5" type="ORF">GALL_54950</name>
</gene>
<dbReference type="CDD" id="cd12087">
    <property type="entry name" value="TM_EGFR-like"/>
    <property type="match status" value="1"/>
</dbReference>
<dbReference type="InterPro" id="IPR051201">
    <property type="entry name" value="Chloro_Bact_Ser_Proteases"/>
</dbReference>
<dbReference type="InterPro" id="IPR009003">
    <property type="entry name" value="Peptidase_S1_PA"/>
</dbReference>
<keyword evidence="3" id="KW-0378">Hydrolase</keyword>
<comment type="similarity">
    <text evidence="1">Belongs to the peptidase S1C family.</text>
</comment>
<evidence type="ECO:0000313" key="5">
    <source>
        <dbReference type="EMBL" id="OIR13111.1"/>
    </source>
</evidence>
<feature type="transmembrane region" description="Helical" evidence="4">
    <location>
        <begin position="98"/>
        <end position="120"/>
    </location>
</feature>
<dbReference type="GO" id="GO:0004252">
    <property type="term" value="F:serine-type endopeptidase activity"/>
    <property type="evidence" value="ECO:0007669"/>
    <property type="project" value="InterPro"/>
</dbReference>
<comment type="caution">
    <text evidence="5">The sequence shown here is derived from an EMBL/GenBank/DDBJ whole genome shotgun (WGS) entry which is preliminary data.</text>
</comment>
<dbReference type="SUPFAM" id="SSF50494">
    <property type="entry name" value="Trypsin-like serine proteases"/>
    <property type="match status" value="1"/>
</dbReference>
<evidence type="ECO:0000256" key="4">
    <source>
        <dbReference type="SAM" id="Phobius"/>
    </source>
</evidence>
<accession>A0A1J5SX93</accession>
<keyword evidence="2 5" id="KW-0645">Protease</keyword>
<reference evidence="5" key="1">
    <citation type="submission" date="2016-10" db="EMBL/GenBank/DDBJ databases">
        <title>Sequence of Gallionella enrichment culture.</title>
        <authorList>
            <person name="Poehlein A."/>
            <person name="Muehling M."/>
            <person name="Daniel R."/>
        </authorList>
    </citation>
    <scope>NUCLEOTIDE SEQUENCE</scope>
</reference>
<dbReference type="InterPro" id="IPR043504">
    <property type="entry name" value="Peptidase_S1_PA_chymotrypsin"/>
</dbReference>
<sequence length="369" mass="41665">MEDNLLLQAIERYLDGTMLPAEKAYFEELRKNTPEIDQMVVEHSMFLHQMDLYSDQRNLKHQLHEVHSKLLDRGDINEGGELNTRGRVIQLYNKYKKVTAIAASVGGVIALVISGLTVYFTPANNNQLQELRREVEFVKRNQQYQGAKLNEVDSKLPKDAVLTGGGSGFLIDAKGYIVTNAHVIKGSSFANVINNDHDEFKAKIIYRDEVRDLAILKIEDEDYKPLKTLPYGFRKNDIELGEEVFTLGYPRNDITYNKGDLSAKTGYNGDSTRWQLEMNANPGNSGGPVLDKNGEVIGVLSTREKHAEGVAFAIKSKNIFKMIEEIKDTDSSLEKIKLLTRSSIKGKDRADQIKDMEDCVFLVQAFNKK</sequence>
<keyword evidence="4" id="KW-0472">Membrane</keyword>
<organism evidence="5">
    <name type="scientific">mine drainage metagenome</name>
    <dbReference type="NCBI Taxonomy" id="410659"/>
    <lineage>
        <taxon>unclassified sequences</taxon>
        <taxon>metagenomes</taxon>
        <taxon>ecological metagenomes</taxon>
    </lineage>
</organism>
<proteinExistence type="inferred from homology"/>
<name>A0A1J5SX93_9ZZZZ</name>
<dbReference type="Pfam" id="PF13365">
    <property type="entry name" value="Trypsin_2"/>
    <property type="match status" value="1"/>
</dbReference>
<keyword evidence="4" id="KW-1133">Transmembrane helix</keyword>
<dbReference type="PRINTS" id="PR00834">
    <property type="entry name" value="PROTEASES2C"/>
</dbReference>
<dbReference type="AlphaFoldDB" id="A0A1J5SX93"/>